<dbReference type="PROSITE" id="PS50949">
    <property type="entry name" value="HTH_GNTR"/>
    <property type="match status" value="1"/>
</dbReference>
<keyword evidence="3" id="KW-0804">Transcription</keyword>
<dbReference type="EMBL" id="CCMZ01000076">
    <property type="protein sequence ID" value="CDX28924.1"/>
    <property type="molecule type" value="Genomic_DNA"/>
</dbReference>
<dbReference type="InterPro" id="IPR036390">
    <property type="entry name" value="WH_DNA-bd_sf"/>
</dbReference>
<dbReference type="InterPro" id="IPR008920">
    <property type="entry name" value="TF_FadR/GntR_C"/>
</dbReference>
<name>A0A090EKG9_MESPL</name>
<sequence>MDEVRARPAWAYGEVAQRDPDVQAAPYEPDPLLGLVAPWPGIGIMATAQDGRCTSVPCQRPRPAPAMAVLIMRIVGPRRQLDGPAGEAETAASYAIGIWDEREAGHGAGVAAGERGGAGGTQPVDGMPVILPAIRRQRAADGRGDLYRRQAIGDRDQPFAPAGAAYFKIPVHLLPDALTLVAAWIKTYHMNSMKNTKSFSIARTSRVVAAVASGSTALHATVVEQIGLRIVQGDFLPGEALPNADDSSEMLGVSRTVLREAIKVLAGKGLVESRPKTGTRVRPRSDWNFLDPDVLSWRYAAGVSAEDVTALFELRRAIEPMSAALAAKRATPAQLAELNAALAEMEAVGDDGDRFAKPDLVFHQTILRMTGNELIGSLAALVETALMMSFRLSNDNPEGQRHSLPLHREVAEKIAAGDGSGAQQALLVLIDNAEEDVRRSVENRNRRRKEQRS</sequence>
<dbReference type="GO" id="GO:0003700">
    <property type="term" value="F:DNA-binding transcription factor activity"/>
    <property type="evidence" value="ECO:0007669"/>
    <property type="project" value="InterPro"/>
</dbReference>
<reference evidence="6" key="1">
    <citation type="submission" date="2014-08" db="EMBL/GenBank/DDBJ databases">
        <authorList>
            <person name="Moulin L."/>
        </authorList>
    </citation>
    <scope>NUCLEOTIDE SEQUENCE [LARGE SCALE GENOMIC DNA]</scope>
</reference>
<keyword evidence="6" id="KW-1185">Reference proteome</keyword>
<dbReference type="Gene3D" id="1.20.120.530">
    <property type="entry name" value="GntR ligand-binding domain-like"/>
    <property type="match status" value="1"/>
</dbReference>
<dbReference type="Pfam" id="PF00392">
    <property type="entry name" value="GntR"/>
    <property type="match status" value="1"/>
</dbReference>
<keyword evidence="2" id="KW-0238">DNA-binding</keyword>
<dbReference type="SMART" id="SM00345">
    <property type="entry name" value="HTH_GNTR"/>
    <property type="match status" value="1"/>
</dbReference>
<feature type="domain" description="HTH gntR-type" evidence="4">
    <location>
        <begin position="216"/>
        <end position="284"/>
    </location>
</feature>
<dbReference type="InterPro" id="IPR000524">
    <property type="entry name" value="Tscrpt_reg_HTH_GntR"/>
</dbReference>
<dbReference type="STRING" id="69974.MPLDJ20_80200"/>
<proteinExistence type="predicted"/>
<dbReference type="AlphaFoldDB" id="A0A090EKG9"/>
<evidence type="ECO:0000313" key="5">
    <source>
        <dbReference type="EMBL" id="CDX28924.1"/>
    </source>
</evidence>
<gene>
    <name evidence="5" type="ORF">MPL3356_90091</name>
</gene>
<dbReference type="PANTHER" id="PTHR43537">
    <property type="entry name" value="TRANSCRIPTIONAL REGULATOR, GNTR FAMILY"/>
    <property type="match status" value="1"/>
</dbReference>
<dbReference type="SMART" id="SM00895">
    <property type="entry name" value="FCD"/>
    <property type="match status" value="1"/>
</dbReference>
<dbReference type="PRINTS" id="PR00035">
    <property type="entry name" value="HTHGNTR"/>
</dbReference>
<dbReference type="InterPro" id="IPR011711">
    <property type="entry name" value="GntR_C"/>
</dbReference>
<evidence type="ECO:0000256" key="1">
    <source>
        <dbReference type="ARBA" id="ARBA00023015"/>
    </source>
</evidence>
<dbReference type="SUPFAM" id="SSF48008">
    <property type="entry name" value="GntR ligand-binding domain-like"/>
    <property type="match status" value="1"/>
</dbReference>
<dbReference type="Proteomes" id="UP000045285">
    <property type="component" value="Unassembled WGS sequence"/>
</dbReference>
<accession>A0A090EKG9</accession>
<evidence type="ECO:0000256" key="3">
    <source>
        <dbReference type="ARBA" id="ARBA00023163"/>
    </source>
</evidence>
<dbReference type="PANTHER" id="PTHR43537:SF44">
    <property type="entry name" value="GNTR FAMILY REGULATORY PROTEIN"/>
    <property type="match status" value="1"/>
</dbReference>
<keyword evidence="1" id="KW-0805">Transcription regulation</keyword>
<dbReference type="CDD" id="cd07377">
    <property type="entry name" value="WHTH_GntR"/>
    <property type="match status" value="1"/>
</dbReference>
<dbReference type="GO" id="GO:0003677">
    <property type="term" value="F:DNA binding"/>
    <property type="evidence" value="ECO:0007669"/>
    <property type="project" value="UniProtKB-KW"/>
</dbReference>
<dbReference type="InterPro" id="IPR036388">
    <property type="entry name" value="WH-like_DNA-bd_sf"/>
</dbReference>
<protein>
    <submittedName>
        <fullName evidence="5">Transcriptional regulator (Modular protein)</fullName>
    </submittedName>
</protein>
<dbReference type="SUPFAM" id="SSF46785">
    <property type="entry name" value="Winged helix' DNA-binding domain"/>
    <property type="match status" value="1"/>
</dbReference>
<dbReference type="Pfam" id="PF07729">
    <property type="entry name" value="FCD"/>
    <property type="match status" value="1"/>
</dbReference>
<organism evidence="5 6">
    <name type="scientific">Mesorhizobium plurifarium</name>
    <dbReference type="NCBI Taxonomy" id="69974"/>
    <lineage>
        <taxon>Bacteria</taxon>
        <taxon>Pseudomonadati</taxon>
        <taxon>Pseudomonadota</taxon>
        <taxon>Alphaproteobacteria</taxon>
        <taxon>Hyphomicrobiales</taxon>
        <taxon>Phyllobacteriaceae</taxon>
        <taxon>Mesorhizobium</taxon>
    </lineage>
</organism>
<evidence type="ECO:0000313" key="6">
    <source>
        <dbReference type="Proteomes" id="UP000045285"/>
    </source>
</evidence>
<dbReference type="Gene3D" id="1.10.10.10">
    <property type="entry name" value="Winged helix-like DNA-binding domain superfamily/Winged helix DNA-binding domain"/>
    <property type="match status" value="1"/>
</dbReference>
<evidence type="ECO:0000259" key="4">
    <source>
        <dbReference type="PROSITE" id="PS50949"/>
    </source>
</evidence>
<evidence type="ECO:0000256" key="2">
    <source>
        <dbReference type="ARBA" id="ARBA00023125"/>
    </source>
</evidence>